<sequence length="111" mass="11939">MTCSICSRTCTLRATGVPQTPPLTSALPSTPTPKRNALGPAISMAVLADKCVDYVPMIQGKRKKPCEPENDDFVSVVSRKEATGFAPGCGRLICRKCCLEMVEGIMCRDCN</sequence>
<reference evidence="1 2" key="1">
    <citation type="journal article" date="2019" name="New Phytol.">
        <title>Comparative genomics reveals unique wood-decay strategies and fruiting body development in the Schizophyllaceae.</title>
        <authorList>
            <person name="Almasi E."/>
            <person name="Sahu N."/>
            <person name="Krizsan K."/>
            <person name="Balint B."/>
            <person name="Kovacs G.M."/>
            <person name="Kiss B."/>
            <person name="Cseklye J."/>
            <person name="Drula E."/>
            <person name="Henrissat B."/>
            <person name="Nagy I."/>
            <person name="Chovatia M."/>
            <person name="Adam C."/>
            <person name="LaButti K."/>
            <person name="Lipzen A."/>
            <person name="Riley R."/>
            <person name="Grigoriev I.V."/>
            <person name="Nagy L.G."/>
        </authorList>
    </citation>
    <scope>NUCLEOTIDE SEQUENCE [LARGE SCALE GENOMIC DNA]</scope>
    <source>
        <strain evidence="1 2">NL-1724</strain>
    </source>
</reference>
<proteinExistence type="predicted"/>
<dbReference type="Proteomes" id="UP000320762">
    <property type="component" value="Unassembled WGS sequence"/>
</dbReference>
<gene>
    <name evidence="1" type="ORF">BD626DRAFT_483164</name>
</gene>
<evidence type="ECO:0000313" key="2">
    <source>
        <dbReference type="Proteomes" id="UP000320762"/>
    </source>
</evidence>
<keyword evidence="2" id="KW-1185">Reference proteome</keyword>
<dbReference type="EMBL" id="VDMD01000003">
    <property type="protein sequence ID" value="TRM66590.1"/>
    <property type="molecule type" value="Genomic_DNA"/>
</dbReference>
<evidence type="ECO:0000313" key="1">
    <source>
        <dbReference type="EMBL" id="TRM66590.1"/>
    </source>
</evidence>
<dbReference type="AlphaFoldDB" id="A0A550CP58"/>
<protein>
    <submittedName>
        <fullName evidence="1">Uncharacterized protein</fullName>
    </submittedName>
</protein>
<name>A0A550CP58_9AGAR</name>
<dbReference type="OrthoDB" id="3240925at2759"/>
<comment type="caution">
    <text evidence="1">The sequence shown here is derived from an EMBL/GenBank/DDBJ whole genome shotgun (WGS) entry which is preliminary data.</text>
</comment>
<accession>A0A550CP58</accession>
<organism evidence="1 2">
    <name type="scientific">Schizophyllum amplum</name>
    <dbReference type="NCBI Taxonomy" id="97359"/>
    <lineage>
        <taxon>Eukaryota</taxon>
        <taxon>Fungi</taxon>
        <taxon>Dikarya</taxon>
        <taxon>Basidiomycota</taxon>
        <taxon>Agaricomycotina</taxon>
        <taxon>Agaricomycetes</taxon>
        <taxon>Agaricomycetidae</taxon>
        <taxon>Agaricales</taxon>
        <taxon>Schizophyllaceae</taxon>
        <taxon>Schizophyllum</taxon>
    </lineage>
</organism>